<dbReference type="STRING" id="1192034.CAP_5281"/>
<keyword evidence="3" id="KW-0479">Metal-binding</keyword>
<accession>A0A017T4D2</accession>
<evidence type="ECO:0000259" key="9">
    <source>
        <dbReference type="Pfam" id="PF01979"/>
    </source>
</evidence>
<reference evidence="11 12" key="1">
    <citation type="submission" date="2013-05" db="EMBL/GenBank/DDBJ databases">
        <title>Genome assembly of Chondromyces apiculatus DSM 436.</title>
        <authorList>
            <person name="Sharma G."/>
            <person name="Khatri I."/>
            <person name="Kaur C."/>
            <person name="Mayilraj S."/>
            <person name="Subramanian S."/>
        </authorList>
    </citation>
    <scope>NUCLEOTIDE SEQUENCE [LARGE SCALE GENOMIC DNA]</scope>
    <source>
        <strain evidence="11 12">DSM 436</strain>
    </source>
</reference>
<dbReference type="Proteomes" id="UP000019678">
    <property type="component" value="Unassembled WGS sequence"/>
</dbReference>
<evidence type="ECO:0000256" key="7">
    <source>
        <dbReference type="ARBA" id="ARBA00023004"/>
    </source>
</evidence>
<comment type="caution">
    <text evidence="11">The sequence shown here is derived from an EMBL/GenBank/DDBJ whole genome shotgun (WGS) entry which is preliminary data.</text>
</comment>
<dbReference type="RefSeq" id="WP_052375905.1">
    <property type="nucleotide sequence ID" value="NZ_ASRX01000043.1"/>
</dbReference>
<dbReference type="GO" id="GO:0005737">
    <property type="term" value="C:cytoplasm"/>
    <property type="evidence" value="ECO:0007669"/>
    <property type="project" value="UniProtKB-UniRule"/>
</dbReference>
<evidence type="ECO:0000256" key="2">
    <source>
        <dbReference type="ARBA" id="ARBA00012864"/>
    </source>
</evidence>
<dbReference type="InterPro" id="IPR006680">
    <property type="entry name" value="Amidohydro-rel"/>
</dbReference>
<dbReference type="PANTHER" id="PTHR42752">
    <property type="entry name" value="IMIDAZOLONEPROPIONASE"/>
    <property type="match status" value="1"/>
</dbReference>
<dbReference type="InterPro" id="IPR011059">
    <property type="entry name" value="Metal-dep_hydrolase_composite"/>
</dbReference>
<dbReference type="PANTHER" id="PTHR42752:SF1">
    <property type="entry name" value="IMIDAZOLONEPROPIONASE-RELATED"/>
    <property type="match status" value="1"/>
</dbReference>
<dbReference type="InterPro" id="IPR054418">
    <property type="entry name" value="MQNX/HUTI_composite_N"/>
</dbReference>
<protein>
    <recommendedName>
        <fullName evidence="2 8">Imidazolonepropionase</fullName>
        <ecNumber evidence="2 8">3.5.2.7</ecNumber>
    </recommendedName>
</protein>
<evidence type="ECO:0000313" key="12">
    <source>
        <dbReference type="Proteomes" id="UP000019678"/>
    </source>
</evidence>
<dbReference type="OrthoDB" id="9807210at2"/>
<evidence type="ECO:0000256" key="8">
    <source>
        <dbReference type="NCBIfam" id="TIGR01224"/>
    </source>
</evidence>
<keyword evidence="5" id="KW-0369">Histidine metabolism</keyword>
<dbReference type="EMBL" id="ASRX01000043">
    <property type="protein sequence ID" value="EYF03670.1"/>
    <property type="molecule type" value="Genomic_DNA"/>
</dbReference>
<dbReference type="Pfam" id="PF01979">
    <property type="entry name" value="Amidohydro_1"/>
    <property type="match status" value="1"/>
</dbReference>
<keyword evidence="7" id="KW-0408">Iron</keyword>
<evidence type="ECO:0000256" key="1">
    <source>
        <dbReference type="ARBA" id="ARBA00005023"/>
    </source>
</evidence>
<dbReference type="InterPro" id="IPR032466">
    <property type="entry name" value="Metal_Hydrolase"/>
</dbReference>
<keyword evidence="12" id="KW-1185">Reference proteome</keyword>
<dbReference type="Pfam" id="PF22039">
    <property type="entry name" value="HUTI_composite_bact"/>
    <property type="match status" value="1"/>
</dbReference>
<dbReference type="SUPFAM" id="SSF51338">
    <property type="entry name" value="Composite domain of metallo-dependent hydrolases"/>
    <property type="match status" value="1"/>
</dbReference>
<name>A0A017T4D2_9BACT</name>
<dbReference type="Gene3D" id="3.20.20.140">
    <property type="entry name" value="Metal-dependent hydrolases"/>
    <property type="match status" value="1"/>
</dbReference>
<evidence type="ECO:0000256" key="6">
    <source>
        <dbReference type="ARBA" id="ARBA00022833"/>
    </source>
</evidence>
<organism evidence="11 12">
    <name type="scientific">Chondromyces apiculatus DSM 436</name>
    <dbReference type="NCBI Taxonomy" id="1192034"/>
    <lineage>
        <taxon>Bacteria</taxon>
        <taxon>Pseudomonadati</taxon>
        <taxon>Myxococcota</taxon>
        <taxon>Polyangia</taxon>
        <taxon>Polyangiales</taxon>
        <taxon>Polyangiaceae</taxon>
        <taxon>Chondromyces</taxon>
    </lineage>
</organism>
<dbReference type="EC" id="3.5.2.7" evidence="2 8"/>
<keyword evidence="4" id="KW-0378">Hydrolase</keyword>
<proteinExistence type="predicted"/>
<comment type="pathway">
    <text evidence="1">Amino-acid degradation.</text>
</comment>
<dbReference type="GO" id="GO:0046872">
    <property type="term" value="F:metal ion binding"/>
    <property type="evidence" value="ECO:0007669"/>
    <property type="project" value="UniProtKB-KW"/>
</dbReference>
<feature type="domain" description="Aminodeoxyfutalosine deaminase/Imidazolonepropionase-like composite" evidence="10">
    <location>
        <begin position="33"/>
        <end position="54"/>
    </location>
</feature>
<evidence type="ECO:0000256" key="4">
    <source>
        <dbReference type="ARBA" id="ARBA00022801"/>
    </source>
</evidence>
<dbReference type="InterPro" id="IPR005920">
    <property type="entry name" value="HutI"/>
</dbReference>
<evidence type="ECO:0000256" key="5">
    <source>
        <dbReference type="ARBA" id="ARBA00022808"/>
    </source>
</evidence>
<dbReference type="SUPFAM" id="SSF51556">
    <property type="entry name" value="Metallo-dependent hydrolases"/>
    <property type="match status" value="1"/>
</dbReference>
<dbReference type="GO" id="GO:0019556">
    <property type="term" value="P:L-histidine catabolic process to glutamate and formamide"/>
    <property type="evidence" value="ECO:0007669"/>
    <property type="project" value="UniProtKB-UniRule"/>
</dbReference>
<keyword evidence="6" id="KW-0862">Zinc</keyword>
<gene>
    <name evidence="11" type="ORF">CAP_5281</name>
</gene>
<dbReference type="Gene3D" id="2.30.40.10">
    <property type="entry name" value="Urease, subunit C, domain 1"/>
    <property type="match status" value="1"/>
</dbReference>
<evidence type="ECO:0000313" key="11">
    <source>
        <dbReference type="EMBL" id="EYF03670.1"/>
    </source>
</evidence>
<dbReference type="NCBIfam" id="TIGR01224">
    <property type="entry name" value="hutI"/>
    <property type="match status" value="1"/>
</dbReference>
<dbReference type="AlphaFoldDB" id="A0A017T4D2"/>
<evidence type="ECO:0000256" key="3">
    <source>
        <dbReference type="ARBA" id="ARBA00022723"/>
    </source>
</evidence>
<sequence>MSGGRFAITAPRVVTCDPARARPGDALGVVEDGAILVEDGVIVAVGPRAEVLARLDSAGGGGGGGGGGEEKVRVFAAPGVITPGLVDAHTHAPWMGSRDAEYAVRLAGGDYEAIAAAGGGIVATMRAVRTASVEAIQATLAARLRRMAALGVTTVEAKSGYGLDEASERRQLDAVAEAGRDPSLPRVVPTYLALHAVPPEAAGDREAYARVVGERWLPAMAAAGLCRYVDAYVDRSAFSVAQARPVLEKARALGLGVRLHAGQFADVGAVEFAAELGAASADHLEVVGPAGIAAMGAAGVAAVLLPVASFTLRQAPPPVDALRAAGVPLVVASDANPGTAPTESLPLAMAFGARLYGLTVPEVILGATREAARTLGLAEVTGALRGGLQADLVAWDLPHENALIQPWGAPRTTAVVRGGTVLAGGFDAVPSEG</sequence>
<evidence type="ECO:0000259" key="10">
    <source>
        <dbReference type="Pfam" id="PF22039"/>
    </source>
</evidence>
<feature type="domain" description="Amidohydrolase-related" evidence="9">
    <location>
        <begin position="80"/>
        <end position="419"/>
    </location>
</feature>
<dbReference type="GO" id="GO:0050480">
    <property type="term" value="F:imidazolonepropionase activity"/>
    <property type="evidence" value="ECO:0007669"/>
    <property type="project" value="UniProtKB-UniRule"/>
</dbReference>
<dbReference type="eggNOG" id="COG1228">
    <property type="taxonomic scope" value="Bacteria"/>
</dbReference>